<sequence>MGHQQKGTWGIPDPPTLRVASGSLQCSGIEDSSCAKRILVLFTPAAPPCSPLVAGSKSLSLLLGPAVEFQNSCQVSEGLVLRS</sequence>
<dbReference type="AlphaFoldDB" id="A0A1V4KZ51"/>
<protein>
    <submittedName>
        <fullName evidence="1">Uncharacterized protein</fullName>
    </submittedName>
</protein>
<evidence type="ECO:0000313" key="1">
    <source>
        <dbReference type="EMBL" id="OPJ89730.1"/>
    </source>
</evidence>
<dbReference type="Proteomes" id="UP000190648">
    <property type="component" value="Unassembled WGS sequence"/>
</dbReference>
<accession>A0A1V4KZ51</accession>
<evidence type="ECO:0000313" key="2">
    <source>
        <dbReference type="Proteomes" id="UP000190648"/>
    </source>
</evidence>
<comment type="caution">
    <text evidence="1">The sequence shown here is derived from an EMBL/GenBank/DDBJ whole genome shotgun (WGS) entry which is preliminary data.</text>
</comment>
<proteinExistence type="predicted"/>
<gene>
    <name evidence="1" type="ORF">AV530_003883</name>
</gene>
<keyword evidence="2" id="KW-1185">Reference proteome</keyword>
<organism evidence="1 2">
    <name type="scientific">Patagioenas fasciata monilis</name>
    <dbReference type="NCBI Taxonomy" id="372326"/>
    <lineage>
        <taxon>Eukaryota</taxon>
        <taxon>Metazoa</taxon>
        <taxon>Chordata</taxon>
        <taxon>Craniata</taxon>
        <taxon>Vertebrata</taxon>
        <taxon>Euteleostomi</taxon>
        <taxon>Archelosauria</taxon>
        <taxon>Archosauria</taxon>
        <taxon>Dinosauria</taxon>
        <taxon>Saurischia</taxon>
        <taxon>Theropoda</taxon>
        <taxon>Coelurosauria</taxon>
        <taxon>Aves</taxon>
        <taxon>Neognathae</taxon>
        <taxon>Neoaves</taxon>
        <taxon>Columbimorphae</taxon>
        <taxon>Columbiformes</taxon>
        <taxon>Columbidae</taxon>
        <taxon>Patagioenas</taxon>
    </lineage>
</organism>
<reference evidence="1 2" key="1">
    <citation type="submission" date="2016-02" db="EMBL/GenBank/DDBJ databases">
        <title>Band-tailed pigeon sequencing and assembly.</title>
        <authorList>
            <person name="Soares A.E."/>
            <person name="Novak B.J."/>
            <person name="Rice E.S."/>
            <person name="O'Connell B."/>
            <person name="Chang D."/>
            <person name="Weber S."/>
            <person name="Shapiro B."/>
        </authorList>
    </citation>
    <scope>NUCLEOTIDE SEQUENCE [LARGE SCALE GENOMIC DNA]</scope>
    <source>
        <strain evidence="1">BTP2013</strain>
        <tissue evidence="1">Blood</tissue>
    </source>
</reference>
<name>A0A1V4KZ51_PATFA</name>
<dbReference type="EMBL" id="LSYS01001150">
    <property type="protein sequence ID" value="OPJ89730.1"/>
    <property type="molecule type" value="Genomic_DNA"/>
</dbReference>